<comment type="caution">
    <text evidence="1">The sequence shown here is derived from an EMBL/GenBank/DDBJ whole genome shotgun (WGS) entry which is preliminary data.</text>
</comment>
<evidence type="ECO:0000313" key="1">
    <source>
        <dbReference type="EMBL" id="TXC73617.1"/>
    </source>
</evidence>
<dbReference type="Proteomes" id="UP000321129">
    <property type="component" value="Unassembled WGS sequence"/>
</dbReference>
<dbReference type="RefSeq" id="WP_147121453.1">
    <property type="nucleotide sequence ID" value="NZ_VOPY01000001.1"/>
</dbReference>
<accession>A0A5C6UKY0</accession>
<keyword evidence="2" id="KW-1185">Reference proteome</keyword>
<gene>
    <name evidence="1" type="ORF">FSZ31_02420</name>
</gene>
<sequence>MFEGKASSRADLKSGTLYAVAGEAQWIYYGQVTTDKRVGFFRRRDRDVASTTDILSTPPMAVIGVGYSSITRAMRSGSWSKLGRFELIRSLKEPWPMVQWPVGTLIVSVSDSDAQYDTRIEDPAIQNMEIAAIWDAEQDIPARLTADFGKEEAAWQIGGPVWRERRVREEYARRFPEAPWHQLPPDWVQTTFS</sequence>
<dbReference type="EMBL" id="VOPY01000001">
    <property type="protein sequence ID" value="TXC73617.1"/>
    <property type="molecule type" value="Genomic_DNA"/>
</dbReference>
<dbReference type="AlphaFoldDB" id="A0A5C6UKY0"/>
<name>A0A5C6UKY0_9SPHN</name>
<organism evidence="1 2">
    <name type="scientific">Flavisphingopyxis soli</name>
    <dbReference type="NCBI Taxonomy" id="2601267"/>
    <lineage>
        <taxon>Bacteria</taxon>
        <taxon>Pseudomonadati</taxon>
        <taxon>Pseudomonadota</taxon>
        <taxon>Alphaproteobacteria</taxon>
        <taxon>Sphingomonadales</taxon>
        <taxon>Sphingopyxidaceae</taxon>
        <taxon>Flavisphingopyxis</taxon>
    </lineage>
</organism>
<dbReference type="OrthoDB" id="7559054at2"/>
<reference evidence="1 2" key="1">
    <citation type="submission" date="2019-08" db="EMBL/GenBank/DDBJ databases">
        <title>Sphingorhabdus soil sp. nov., isolated from arctic soil.</title>
        <authorList>
            <person name="Liu Y."/>
        </authorList>
    </citation>
    <scope>NUCLEOTIDE SEQUENCE [LARGE SCALE GENOMIC DNA]</scope>
    <source>
        <strain evidence="1 2">D-2Q-5-6</strain>
    </source>
</reference>
<proteinExistence type="predicted"/>
<evidence type="ECO:0000313" key="2">
    <source>
        <dbReference type="Proteomes" id="UP000321129"/>
    </source>
</evidence>
<protein>
    <submittedName>
        <fullName evidence="1">Uncharacterized protein</fullName>
    </submittedName>
</protein>